<protein>
    <submittedName>
        <fullName evidence="1">Uncharacterized protein</fullName>
    </submittedName>
</protein>
<dbReference type="KEGG" id="rht:NT26_1452"/>
<proteinExistence type="predicted"/>
<organism evidence="1 2">
    <name type="scientific">Pseudorhizobium banfieldiae</name>
    <dbReference type="NCBI Taxonomy" id="1125847"/>
    <lineage>
        <taxon>Bacteria</taxon>
        <taxon>Pseudomonadati</taxon>
        <taxon>Pseudomonadota</taxon>
        <taxon>Alphaproteobacteria</taxon>
        <taxon>Hyphomicrobiales</taxon>
        <taxon>Rhizobiaceae</taxon>
        <taxon>Rhizobium/Agrobacterium group</taxon>
        <taxon>Pseudorhizobium</taxon>
    </lineage>
</organism>
<reference evidence="1 2" key="1">
    <citation type="journal article" date="2013" name="Genome Biol. Evol.">
        <title>Life in an arsenic-containing gold mine: genome and physiology of the autotrophic arsenite-oxidizing bacterium rhizobium sp. NT-26.</title>
        <authorList>
            <person name="Andres J."/>
            <person name="Arsene-Ploetze F."/>
            <person name="Barbe V."/>
            <person name="Brochier-Armanet C."/>
            <person name="Cleiss-Arnold J."/>
            <person name="Coppee J.Y."/>
            <person name="Dillies M.A."/>
            <person name="Geist"/>
            <person name="L"/>
            <person name="Joublin A."/>
            <person name="Koechler S."/>
            <person name="Lassalle F."/>
            <person name="Marchal M."/>
            <person name="Medigue C."/>
            <person name="Muller D."/>
            <person name="Nesme X."/>
            <person name="Plewniak F."/>
            <person name="Proux C."/>
            <person name="Ramirez-Bahena M.H."/>
            <person name="Schenowitz C."/>
            <person name="Sismeiro O."/>
            <person name="Vallenet D."/>
            <person name="Santini J.M."/>
            <person name="Bertin P.N."/>
        </authorList>
    </citation>
    <scope>NUCLEOTIDE SEQUENCE [LARGE SCALE GENOMIC DNA]</scope>
    <source>
        <strain evidence="1 2">NT-26</strain>
    </source>
</reference>
<evidence type="ECO:0000313" key="1">
    <source>
        <dbReference type="EMBL" id="CCF19176.1"/>
    </source>
</evidence>
<dbReference type="AlphaFoldDB" id="L0NEF8"/>
<evidence type="ECO:0000313" key="2">
    <source>
        <dbReference type="Proteomes" id="UP000010792"/>
    </source>
</evidence>
<dbReference type="RefSeq" id="WP_280136228.1">
    <property type="nucleotide sequence ID" value="NZ_FO082820.1"/>
</dbReference>
<dbReference type="Proteomes" id="UP000010792">
    <property type="component" value="Chromosome"/>
</dbReference>
<keyword evidence="2" id="KW-1185">Reference proteome</keyword>
<sequence length="41" mass="4773">MEFFELVNVWYPRAVQIFEITQQTSIENLKRILTGGGKQTS</sequence>
<dbReference type="EMBL" id="FO082820">
    <property type="protein sequence ID" value="CCF19176.1"/>
    <property type="molecule type" value="Genomic_DNA"/>
</dbReference>
<gene>
    <name evidence="1" type="ORF">NT26_1452</name>
</gene>
<accession>L0NEF8</accession>
<name>L0NEF8_9HYPH</name>